<dbReference type="InterPro" id="IPR029068">
    <property type="entry name" value="Glyas_Bleomycin-R_OHBP_Dase"/>
</dbReference>
<dbReference type="EMBL" id="JACHJJ010000038">
    <property type="protein sequence ID" value="MBB5967741.1"/>
    <property type="molecule type" value="Genomic_DNA"/>
</dbReference>
<evidence type="ECO:0000313" key="3">
    <source>
        <dbReference type="Proteomes" id="UP000562352"/>
    </source>
</evidence>
<dbReference type="InterPro" id="IPR053863">
    <property type="entry name" value="Glyoxy/Ble-like_N"/>
</dbReference>
<sequence>MPTQMFVNLPVKDLNASKGFFSALGFSLDERFSDERAACVVIGDDIYAMLLTEDFFAGATSKEIADSHKTAEAIFALGVENRERVDELADAALAAGGSAAGTPMDEGFMYSRGFLDLDGHHWDVFSMDMNAAVPEA</sequence>
<feature type="domain" description="Glyoxalase/Bleomycin resistance-like N-terminal" evidence="1">
    <location>
        <begin position="5"/>
        <end position="43"/>
    </location>
</feature>
<evidence type="ECO:0000259" key="1">
    <source>
        <dbReference type="Pfam" id="PF22677"/>
    </source>
</evidence>
<dbReference type="Gene3D" id="3.10.180.10">
    <property type="entry name" value="2,3-Dihydroxybiphenyl 1,2-Dioxygenase, domain 1"/>
    <property type="match status" value="1"/>
</dbReference>
<gene>
    <name evidence="2" type="ORF">FHS22_007054</name>
</gene>
<comment type="caution">
    <text evidence="2">The sequence shown here is derived from an EMBL/GenBank/DDBJ whole genome shotgun (WGS) entry which is preliminary data.</text>
</comment>
<proteinExistence type="predicted"/>
<dbReference type="PANTHER" id="PTHR36503:SF2">
    <property type="entry name" value="BLR2408 PROTEIN"/>
    <property type="match status" value="1"/>
</dbReference>
<name>A0A841DC91_PLAVE</name>
<accession>A0A841DC91</accession>
<dbReference type="AlphaFoldDB" id="A0A841DC91"/>
<protein>
    <recommendedName>
        <fullName evidence="1">Glyoxalase/Bleomycin resistance-like N-terminal domain-containing protein</fullName>
    </recommendedName>
</protein>
<evidence type="ECO:0000313" key="2">
    <source>
        <dbReference type="EMBL" id="MBB5967741.1"/>
    </source>
</evidence>
<dbReference type="PANTHER" id="PTHR36503">
    <property type="entry name" value="BLR2520 PROTEIN"/>
    <property type="match status" value="1"/>
</dbReference>
<organism evidence="2 3">
    <name type="scientific">Planomonospora venezuelensis</name>
    <dbReference type="NCBI Taxonomy" id="1999"/>
    <lineage>
        <taxon>Bacteria</taxon>
        <taxon>Bacillati</taxon>
        <taxon>Actinomycetota</taxon>
        <taxon>Actinomycetes</taxon>
        <taxon>Streptosporangiales</taxon>
        <taxon>Streptosporangiaceae</taxon>
        <taxon>Planomonospora</taxon>
    </lineage>
</organism>
<dbReference type="Pfam" id="PF22677">
    <property type="entry name" value="Ble-like_N"/>
    <property type="match status" value="1"/>
</dbReference>
<dbReference type="SUPFAM" id="SSF54593">
    <property type="entry name" value="Glyoxalase/Bleomycin resistance protein/Dihydroxybiphenyl dioxygenase"/>
    <property type="match status" value="1"/>
</dbReference>
<keyword evidence="3" id="KW-1185">Reference proteome</keyword>
<dbReference type="RefSeq" id="WP_184948453.1">
    <property type="nucleotide sequence ID" value="NZ_BAAAWZ010000005.1"/>
</dbReference>
<reference evidence="2 3" key="1">
    <citation type="submission" date="2020-08" db="EMBL/GenBank/DDBJ databases">
        <title>Genomic Encyclopedia of Type Strains, Phase III (KMG-III): the genomes of soil and plant-associated and newly described type strains.</title>
        <authorList>
            <person name="Whitman W."/>
        </authorList>
    </citation>
    <scope>NUCLEOTIDE SEQUENCE [LARGE SCALE GENOMIC DNA]</scope>
    <source>
        <strain evidence="2 3">CECT 3303</strain>
    </source>
</reference>
<dbReference type="Proteomes" id="UP000562352">
    <property type="component" value="Unassembled WGS sequence"/>
</dbReference>